<evidence type="ECO:0000256" key="1">
    <source>
        <dbReference type="SAM" id="Phobius"/>
    </source>
</evidence>
<dbReference type="GeneID" id="41323016"/>
<reference evidence="2 3" key="1">
    <citation type="journal article" date="2013" name="Genome Announc.">
        <title>Genome sequence of 'Candidatus Methanomassiliicoccus intestinalis' Issoire-Mx1, a third thermoplasmatales-related methanogenic archaeon from human feces.</title>
        <authorList>
            <person name="Borrel G."/>
            <person name="Harris H.M."/>
            <person name="Parisot N."/>
            <person name="Gaci N."/>
            <person name="Tottey W."/>
            <person name="Mihajlovski A."/>
            <person name="Deane J."/>
            <person name="Gribaldo S."/>
            <person name="Bardot O."/>
            <person name="Peyretaillade E."/>
            <person name="Peyret P."/>
            <person name="O'Toole P.W."/>
            <person name="Brugere J.F."/>
        </authorList>
    </citation>
    <scope>NUCLEOTIDE SEQUENCE [LARGE SCALE GENOMIC DNA]</scope>
    <source>
        <strain evidence="2 3">Issoire-Mx1</strain>
    </source>
</reference>
<protein>
    <submittedName>
        <fullName evidence="2">Oxidoreductase</fullName>
    </submittedName>
</protein>
<dbReference type="RefSeq" id="WP_020448488.1">
    <property type="nucleotide sequence ID" value="NC_021353.1"/>
</dbReference>
<keyword evidence="3" id="KW-1185">Reference proteome</keyword>
<evidence type="ECO:0000313" key="3">
    <source>
        <dbReference type="Proteomes" id="UP000014070"/>
    </source>
</evidence>
<dbReference type="EMBL" id="CP005934">
    <property type="protein sequence ID" value="AGN25963.1"/>
    <property type="molecule type" value="Genomic_DNA"/>
</dbReference>
<dbReference type="KEGG" id="mer:MMINT_05895"/>
<dbReference type="AlphaFoldDB" id="R9T9A2"/>
<evidence type="ECO:0000313" key="2">
    <source>
        <dbReference type="EMBL" id="AGN25963.1"/>
    </source>
</evidence>
<keyword evidence="1" id="KW-1133">Transmembrane helix</keyword>
<accession>R9T9A2</accession>
<feature type="transmembrane region" description="Helical" evidence="1">
    <location>
        <begin position="90"/>
        <end position="108"/>
    </location>
</feature>
<sequence>MGLAIARKLKSMGMNVVVFDIQNPPDGFEFYCVDIRDDTQIKEALLQISNVYILVNNAKVYFEKYLEDTTNDDIDKMVDINKMYSFKIRLFFFNVRISSSLAYIHLIMPIRNIYKCRLKTHKCHEK</sequence>
<dbReference type="STRING" id="1295009.MMINT_05895"/>
<keyword evidence="1" id="KW-0472">Membrane</keyword>
<proteinExistence type="predicted"/>
<keyword evidence="1" id="KW-0812">Transmembrane</keyword>
<dbReference type="InParanoid" id="R9T9A2"/>
<dbReference type="Pfam" id="PF00106">
    <property type="entry name" value="adh_short"/>
    <property type="match status" value="1"/>
</dbReference>
<organism evidence="2 3">
    <name type="scientific">Methanomassiliicoccus intestinalis (strain Issoire-Mx1)</name>
    <dbReference type="NCBI Taxonomy" id="1295009"/>
    <lineage>
        <taxon>Archaea</taxon>
        <taxon>Methanobacteriati</taxon>
        <taxon>Thermoplasmatota</taxon>
        <taxon>Thermoplasmata</taxon>
        <taxon>Methanomassiliicoccales</taxon>
        <taxon>Methanomassiliicoccaceae</taxon>
        <taxon>Methanomassiliicoccus</taxon>
    </lineage>
</organism>
<dbReference type="Proteomes" id="UP000014070">
    <property type="component" value="Chromosome"/>
</dbReference>
<dbReference type="SUPFAM" id="SSF51735">
    <property type="entry name" value="NAD(P)-binding Rossmann-fold domains"/>
    <property type="match status" value="1"/>
</dbReference>
<name>R9T9A2_METII</name>
<dbReference type="Gene3D" id="3.40.50.720">
    <property type="entry name" value="NAD(P)-binding Rossmann-like Domain"/>
    <property type="match status" value="1"/>
</dbReference>
<dbReference type="InterPro" id="IPR002347">
    <property type="entry name" value="SDR_fam"/>
</dbReference>
<dbReference type="InterPro" id="IPR036291">
    <property type="entry name" value="NAD(P)-bd_dom_sf"/>
</dbReference>
<gene>
    <name evidence="2" type="ORF">MMINT_05895</name>
</gene>
<dbReference type="HOGENOM" id="CLU_1976417_0_0_2"/>